<protein>
    <submittedName>
        <fullName evidence="2">Uncharacterized protein</fullName>
    </submittedName>
</protein>
<reference evidence="2" key="2">
    <citation type="submission" date="2015-03" db="EMBL/GenBank/DDBJ databases">
        <authorList>
            <person name="Chow C.-E.T."/>
            <person name="Winget D.M."/>
            <person name="White R.A.III."/>
            <person name="Hallam S.J."/>
            <person name="Suttle C.A."/>
        </authorList>
    </citation>
    <scope>NUCLEOTIDE SEQUENCE</scope>
    <source>
        <strain evidence="2">Oxic1_6</strain>
    </source>
</reference>
<feature type="region of interest" description="Disordered" evidence="1">
    <location>
        <begin position="38"/>
        <end position="59"/>
    </location>
</feature>
<evidence type="ECO:0000313" key="2">
    <source>
        <dbReference type="EMBL" id="AKH48054.1"/>
    </source>
</evidence>
<name>A0A0F7L660_9VIRU</name>
<sequence>MRDHRHHGTRPRRQRGTGPWIGCELFAALQFGGDLWRGSGGRRRARERVRGRTSAVSTATAPKVGMVRERGR</sequence>
<evidence type="ECO:0000256" key="1">
    <source>
        <dbReference type="SAM" id="MobiDB-lite"/>
    </source>
</evidence>
<dbReference type="EMBL" id="KR029601">
    <property type="protein sequence ID" value="AKH48054.1"/>
    <property type="molecule type" value="Genomic_DNA"/>
</dbReference>
<proteinExistence type="predicted"/>
<reference evidence="2" key="1">
    <citation type="journal article" date="2015" name="Front. Microbiol.">
        <title>Combining genomic sequencing methods to explore viral diversity and reveal potential virus-host interactions.</title>
        <authorList>
            <person name="Chow C.E."/>
            <person name="Winget D.M."/>
            <person name="White R.A.III."/>
            <person name="Hallam S.J."/>
            <person name="Suttle C.A."/>
        </authorList>
    </citation>
    <scope>NUCLEOTIDE SEQUENCE</scope>
    <source>
        <strain evidence="2">Oxic1_6</strain>
    </source>
</reference>
<feature type="compositionally biased region" description="Basic residues" evidence="1">
    <location>
        <begin position="40"/>
        <end position="51"/>
    </location>
</feature>
<accession>A0A0F7L660</accession>
<organism evidence="2">
    <name type="scientific">uncultured marine virus</name>
    <dbReference type="NCBI Taxonomy" id="186617"/>
    <lineage>
        <taxon>Viruses</taxon>
        <taxon>environmental samples</taxon>
    </lineage>
</organism>